<keyword evidence="2" id="KW-1185">Reference proteome</keyword>
<sequence>MRTGLPMVDLMYRQRTFCQFFFSRDTRKFTAYMMLVRISPSVMPTLATATPMHSTFFNWNLMLHLVSFTISSRFLLIGVGNLPDLLRPGPSRRGIILITESDARKAW</sequence>
<gene>
    <name evidence="1" type="ORF">Vafri_12884</name>
</gene>
<proteinExistence type="predicted"/>
<comment type="caution">
    <text evidence="1">The sequence shown here is derived from an EMBL/GenBank/DDBJ whole genome shotgun (WGS) entry which is preliminary data.</text>
</comment>
<name>A0A8J4BAW2_9CHLO</name>
<evidence type="ECO:0000313" key="2">
    <source>
        <dbReference type="Proteomes" id="UP000747399"/>
    </source>
</evidence>
<accession>A0A8J4BAW2</accession>
<dbReference type="Proteomes" id="UP000747399">
    <property type="component" value="Unassembled WGS sequence"/>
</dbReference>
<dbReference type="AlphaFoldDB" id="A0A8J4BAW2"/>
<dbReference type="EMBL" id="BNCO01000028">
    <property type="protein sequence ID" value="GIL57739.1"/>
    <property type="molecule type" value="Genomic_DNA"/>
</dbReference>
<protein>
    <submittedName>
        <fullName evidence="1">Uncharacterized protein</fullName>
    </submittedName>
</protein>
<organism evidence="1 2">
    <name type="scientific">Volvox africanus</name>
    <dbReference type="NCBI Taxonomy" id="51714"/>
    <lineage>
        <taxon>Eukaryota</taxon>
        <taxon>Viridiplantae</taxon>
        <taxon>Chlorophyta</taxon>
        <taxon>core chlorophytes</taxon>
        <taxon>Chlorophyceae</taxon>
        <taxon>CS clade</taxon>
        <taxon>Chlamydomonadales</taxon>
        <taxon>Volvocaceae</taxon>
        <taxon>Volvox</taxon>
    </lineage>
</organism>
<reference evidence="1" key="1">
    <citation type="journal article" date="2021" name="Proc. Natl. Acad. Sci. U.S.A.">
        <title>Three genomes in the algal genus Volvox reveal the fate of a haploid sex-determining region after a transition to homothallism.</title>
        <authorList>
            <person name="Yamamoto K."/>
            <person name="Hamaji T."/>
            <person name="Kawai-Toyooka H."/>
            <person name="Matsuzaki R."/>
            <person name="Takahashi F."/>
            <person name="Nishimura Y."/>
            <person name="Kawachi M."/>
            <person name="Noguchi H."/>
            <person name="Minakuchi Y."/>
            <person name="Umen J.G."/>
            <person name="Toyoda A."/>
            <person name="Nozaki H."/>
        </authorList>
    </citation>
    <scope>NUCLEOTIDE SEQUENCE</scope>
    <source>
        <strain evidence="1">NIES-3780</strain>
    </source>
</reference>
<evidence type="ECO:0000313" key="1">
    <source>
        <dbReference type="EMBL" id="GIL57739.1"/>
    </source>
</evidence>